<dbReference type="EMBL" id="CP002930">
    <property type="protein sequence ID" value="AFY01778.1"/>
    <property type="molecule type" value="Genomic_DNA"/>
</dbReference>
<organism evidence="3 4">
    <name type="scientific">Bdellovibrio bacteriovorus str. Tiberius</name>
    <dbReference type="NCBI Taxonomy" id="1069642"/>
    <lineage>
        <taxon>Bacteria</taxon>
        <taxon>Pseudomonadati</taxon>
        <taxon>Bdellovibrionota</taxon>
        <taxon>Bdellovibrionia</taxon>
        <taxon>Bdellovibrionales</taxon>
        <taxon>Pseudobdellovibrionaceae</taxon>
        <taxon>Bdellovibrio</taxon>
    </lineage>
</organism>
<protein>
    <submittedName>
        <fullName evidence="3">Uncharacterized protein</fullName>
    </submittedName>
</protein>
<sequence length="335" mass="36370">MVQFDCVAGGMNMNAKNLLKILGISFVISAVGLVGFLFWGLSKLPSASDLKKALTPPALQKTAQSSSTDAAKSLTANTSDKSSATAETSSATPAATPAMNAREKLAQDTVDVLLKDFADPRKPLVDGCRNLEKAAHSGLLRDPQNASAKYFFSSLSDGNHDPMVETAAPILRFIFRAPGMEQVVEQIMSADAKNDQGLLKKAEFYYEIYRAGDYLQKHTVDMDQILQKSYNMHYLARAVAAKPELARDSATLDFCDQMEKNINAGGEFNADEASAEMSRFLDSAGLDAKAIGYDPAYRSRVKVQFNSTRVGVNDSWVVSLFARDIERAQKAPSGK</sequence>
<dbReference type="PATRIC" id="fig|1069642.3.peg.2068"/>
<name>K7YVS7_BDEBC</name>
<dbReference type="HOGENOM" id="CLU_859605_0_0_7"/>
<keyword evidence="2" id="KW-0812">Transmembrane</keyword>
<feature type="transmembrane region" description="Helical" evidence="2">
    <location>
        <begin position="21"/>
        <end position="41"/>
    </location>
</feature>
<feature type="compositionally biased region" description="Low complexity" evidence="1">
    <location>
        <begin position="82"/>
        <end position="98"/>
    </location>
</feature>
<dbReference type="Proteomes" id="UP000010074">
    <property type="component" value="Chromosome"/>
</dbReference>
<feature type="region of interest" description="Disordered" evidence="1">
    <location>
        <begin position="61"/>
        <end position="100"/>
    </location>
</feature>
<evidence type="ECO:0000313" key="4">
    <source>
        <dbReference type="Proteomes" id="UP000010074"/>
    </source>
</evidence>
<proteinExistence type="predicted"/>
<evidence type="ECO:0000313" key="3">
    <source>
        <dbReference type="EMBL" id="AFY01778.1"/>
    </source>
</evidence>
<reference evidence="3 4" key="1">
    <citation type="journal article" date="2012" name="BMC Genomics">
        <title>Genome analysis of a simultaneously predatory and prey-independent, novel Bdellovibrio bacteriovorus from the River Tiber, supports in silico predictions of both ancient and recent lateral gene transfer from diverse bacteria.</title>
        <authorList>
            <person name="Hobley L."/>
            <person name="Lerner T.R."/>
            <person name="Williams L.E."/>
            <person name="Lambert C."/>
            <person name="Till R."/>
            <person name="Milner D.S."/>
            <person name="Basford S.M."/>
            <person name="Capeness M.J."/>
            <person name="Fenton A.K."/>
            <person name="Atterbury R.J."/>
            <person name="Harris M.A."/>
            <person name="Sockett R.E."/>
        </authorList>
    </citation>
    <scope>NUCLEOTIDE SEQUENCE [LARGE SCALE GENOMIC DNA]</scope>
    <source>
        <strain evidence="3 4">Tiberius</strain>
    </source>
</reference>
<accession>K7YVS7</accession>
<keyword evidence="2" id="KW-0472">Membrane</keyword>
<evidence type="ECO:0000256" key="1">
    <source>
        <dbReference type="SAM" id="MobiDB-lite"/>
    </source>
</evidence>
<dbReference type="KEGG" id="bbat:Bdt_2092"/>
<dbReference type="AlphaFoldDB" id="K7YVS7"/>
<feature type="compositionally biased region" description="Polar residues" evidence="1">
    <location>
        <begin position="61"/>
        <end position="81"/>
    </location>
</feature>
<gene>
    <name evidence="3" type="ORF">Bdt_2092</name>
</gene>
<keyword evidence="2" id="KW-1133">Transmembrane helix</keyword>
<evidence type="ECO:0000256" key="2">
    <source>
        <dbReference type="SAM" id="Phobius"/>
    </source>
</evidence>